<protein>
    <submittedName>
        <fullName evidence="1">Uncharacterized protein</fullName>
    </submittedName>
</protein>
<gene>
    <name evidence="1" type="ORF">BDN72DRAFT_945812</name>
</gene>
<dbReference type="EMBL" id="ML208988">
    <property type="protein sequence ID" value="TFK59404.1"/>
    <property type="molecule type" value="Genomic_DNA"/>
</dbReference>
<dbReference type="Proteomes" id="UP000308600">
    <property type="component" value="Unassembled WGS sequence"/>
</dbReference>
<evidence type="ECO:0000313" key="1">
    <source>
        <dbReference type="EMBL" id="TFK59404.1"/>
    </source>
</evidence>
<keyword evidence="2" id="KW-1185">Reference proteome</keyword>
<name>A0ACD3A274_9AGAR</name>
<evidence type="ECO:0000313" key="2">
    <source>
        <dbReference type="Proteomes" id="UP000308600"/>
    </source>
</evidence>
<reference evidence="1 2" key="1">
    <citation type="journal article" date="2019" name="Nat. Ecol. Evol.">
        <title>Megaphylogeny resolves global patterns of mushroom evolution.</title>
        <authorList>
            <person name="Varga T."/>
            <person name="Krizsan K."/>
            <person name="Foldi C."/>
            <person name="Dima B."/>
            <person name="Sanchez-Garcia M."/>
            <person name="Sanchez-Ramirez S."/>
            <person name="Szollosi G.J."/>
            <person name="Szarkandi J.G."/>
            <person name="Papp V."/>
            <person name="Albert L."/>
            <person name="Andreopoulos W."/>
            <person name="Angelini C."/>
            <person name="Antonin V."/>
            <person name="Barry K.W."/>
            <person name="Bougher N.L."/>
            <person name="Buchanan P."/>
            <person name="Buyck B."/>
            <person name="Bense V."/>
            <person name="Catcheside P."/>
            <person name="Chovatia M."/>
            <person name="Cooper J."/>
            <person name="Damon W."/>
            <person name="Desjardin D."/>
            <person name="Finy P."/>
            <person name="Geml J."/>
            <person name="Haridas S."/>
            <person name="Hughes K."/>
            <person name="Justo A."/>
            <person name="Karasinski D."/>
            <person name="Kautmanova I."/>
            <person name="Kiss B."/>
            <person name="Kocsube S."/>
            <person name="Kotiranta H."/>
            <person name="LaButti K.M."/>
            <person name="Lechner B.E."/>
            <person name="Liimatainen K."/>
            <person name="Lipzen A."/>
            <person name="Lukacs Z."/>
            <person name="Mihaltcheva S."/>
            <person name="Morgado L.N."/>
            <person name="Niskanen T."/>
            <person name="Noordeloos M.E."/>
            <person name="Ohm R.A."/>
            <person name="Ortiz-Santana B."/>
            <person name="Ovrebo C."/>
            <person name="Racz N."/>
            <person name="Riley R."/>
            <person name="Savchenko A."/>
            <person name="Shiryaev A."/>
            <person name="Soop K."/>
            <person name="Spirin V."/>
            <person name="Szebenyi C."/>
            <person name="Tomsovsky M."/>
            <person name="Tulloss R.E."/>
            <person name="Uehling J."/>
            <person name="Grigoriev I.V."/>
            <person name="Vagvolgyi C."/>
            <person name="Papp T."/>
            <person name="Martin F.M."/>
            <person name="Miettinen O."/>
            <person name="Hibbett D.S."/>
            <person name="Nagy L.G."/>
        </authorList>
    </citation>
    <scope>NUCLEOTIDE SEQUENCE [LARGE SCALE GENOMIC DNA]</scope>
    <source>
        <strain evidence="1 2">NL-1719</strain>
    </source>
</reference>
<organism evidence="1 2">
    <name type="scientific">Pluteus cervinus</name>
    <dbReference type="NCBI Taxonomy" id="181527"/>
    <lineage>
        <taxon>Eukaryota</taxon>
        <taxon>Fungi</taxon>
        <taxon>Dikarya</taxon>
        <taxon>Basidiomycota</taxon>
        <taxon>Agaricomycotina</taxon>
        <taxon>Agaricomycetes</taxon>
        <taxon>Agaricomycetidae</taxon>
        <taxon>Agaricales</taxon>
        <taxon>Pluteineae</taxon>
        <taxon>Pluteaceae</taxon>
        <taxon>Pluteus</taxon>
    </lineage>
</organism>
<accession>A0ACD3A274</accession>
<sequence length="640" mass="71099">MIQNLASSSIFKISCFSYPSNCLVESTQLTRYNNRLWNLHYHIVFKMAANKYDKSELMLISDKSIDMTPIDGRVATVSEDGKWFITTPNQSYISEPTFGSNRRIIRRQDYRFGHDDYIQWPQAYNEKCPHHACILLRQESEKASSIQAGQGPKSLADSRLITTGGYDDDVHGVADGCSLGPAAMDYMEIYKPRMDGEEPSPPADQVAMTMGVFVFLPQVAAFYFKARLPFWMVQPMDSRSSQNVLSLINVTPPTRLVHVNLPPGQTIWSGAAGDIMKVLAIQDTAFGTMGYANPFNIDSAFSTPAQMPASDAVASSSSSSSTRPPSPTLSASSTSTRGSSRAASRGSKSRKPRKKNPYNADVEPPANQTFRVRLDAFQPISVPKDSRELFPTPIPSWQNALKTVNVETTLLIDPSCRGRNDANFMFPTISALIVGNADRIARQFTTWSAIREACIYRAISSSSQSLLLSHQDWRNFLNSPGSQNSMSLQDIFKGPFSDLGINASALQSLRPISLADKTLLPLDHRICRSGIDTEDHQERLQNALSPNPNSSSGLLVFDHTVATMRLASPSFTSRLEVLKSLRDLMLDWEVSPPPLLVQSSSDESQSYVRSFEEQLTKYYCQMFFNYFGRAASIPHSLHIV</sequence>
<proteinExistence type="predicted"/>